<feature type="binding site" evidence="11">
    <location>
        <position position="258"/>
    </location>
    <ligand>
        <name>(6S)-5,6,7,8-tetrahydrofolate</name>
        <dbReference type="ChEBI" id="CHEBI:57453"/>
    </ligand>
</feature>
<dbReference type="CDD" id="cd00378">
    <property type="entry name" value="SHMT"/>
    <property type="match status" value="1"/>
</dbReference>
<comment type="caution">
    <text evidence="11">Lacks conserved residue(s) required for the propagation of feature annotation.</text>
</comment>
<name>A0AAJ5X621_9SPHN</name>
<comment type="catalytic activity">
    <reaction evidence="11">
        <text>(6R)-5,10-methylene-5,6,7,8-tetrahydrofolate + glycine + H2O = (6S)-5,6,7,8-tetrahydrofolate + L-serine</text>
        <dbReference type="Rhea" id="RHEA:15481"/>
        <dbReference type="ChEBI" id="CHEBI:15377"/>
        <dbReference type="ChEBI" id="CHEBI:15636"/>
        <dbReference type="ChEBI" id="CHEBI:33384"/>
        <dbReference type="ChEBI" id="CHEBI:57305"/>
        <dbReference type="ChEBI" id="CHEBI:57453"/>
        <dbReference type="EC" id="2.1.2.1"/>
    </reaction>
</comment>
<reference evidence="14" key="1">
    <citation type="submission" date="2023-03" db="EMBL/GenBank/DDBJ databases">
        <title>Andean soil-derived lignocellulolytic bacterial consortium as a source of novel taxa and putative plastic-active enzymes.</title>
        <authorList>
            <person name="Diaz-Garcia L."/>
            <person name="Chuvochina M."/>
            <person name="Feuerriegel G."/>
            <person name="Bunk B."/>
            <person name="Sproer C."/>
            <person name="Streit W.R."/>
            <person name="Rodriguez L.M."/>
            <person name="Overmann J."/>
            <person name="Jimenez D.J."/>
        </authorList>
    </citation>
    <scope>NUCLEOTIDE SEQUENCE</scope>
    <source>
        <strain evidence="14">MAG 26</strain>
    </source>
</reference>
<keyword evidence="11" id="KW-0028">Amino-acid biosynthesis</keyword>
<dbReference type="GO" id="GO:0050413">
    <property type="term" value="F:D-alanine 2-hydroxymethyltransferase activity"/>
    <property type="evidence" value="ECO:0007669"/>
    <property type="project" value="UniProtKB-EC"/>
</dbReference>
<dbReference type="GO" id="GO:0030170">
    <property type="term" value="F:pyridoxal phosphate binding"/>
    <property type="evidence" value="ECO:0007669"/>
    <property type="project" value="UniProtKB-UniRule"/>
</dbReference>
<evidence type="ECO:0000313" key="15">
    <source>
        <dbReference type="Proteomes" id="UP001218362"/>
    </source>
</evidence>
<evidence type="ECO:0000256" key="8">
    <source>
        <dbReference type="ARBA" id="ARBA00022898"/>
    </source>
</evidence>
<dbReference type="PANTHER" id="PTHR11680">
    <property type="entry name" value="SERINE HYDROXYMETHYLTRANSFERASE"/>
    <property type="match status" value="1"/>
</dbReference>
<evidence type="ECO:0000256" key="9">
    <source>
        <dbReference type="ARBA" id="ARBA00051216"/>
    </source>
</evidence>
<evidence type="ECO:0000259" key="13">
    <source>
        <dbReference type="Pfam" id="PF00464"/>
    </source>
</evidence>
<dbReference type="InterPro" id="IPR049943">
    <property type="entry name" value="Ser_HO-MeTrfase-like"/>
</dbReference>
<dbReference type="PROSITE" id="PS00096">
    <property type="entry name" value="SHMT"/>
    <property type="match status" value="1"/>
</dbReference>
<feature type="binding site" evidence="11">
    <location>
        <position position="134"/>
    </location>
    <ligand>
        <name>(6S)-5,6,7,8-tetrahydrofolate</name>
        <dbReference type="ChEBI" id="CHEBI:57453"/>
    </ligand>
</feature>
<gene>
    <name evidence="11" type="primary">glyA</name>
    <name evidence="14" type="ORF">P0Y56_02170</name>
</gene>
<dbReference type="GO" id="GO:0035999">
    <property type="term" value="P:tetrahydrofolate interconversion"/>
    <property type="evidence" value="ECO:0007669"/>
    <property type="project" value="UniProtKB-UniRule"/>
</dbReference>
<dbReference type="InterPro" id="IPR001085">
    <property type="entry name" value="Ser_HO-MeTrfase"/>
</dbReference>
<comment type="function">
    <text evidence="10">Catalyzes the reversible interconversion of alpha-methyl-L-serine to D-alanine with tetrahydrofolate (THF) serving as the one-carbon carrier. Cannot use alpha-methyl-D-serine, L-serine, D-serine or L-alanine.</text>
</comment>
<evidence type="ECO:0000256" key="7">
    <source>
        <dbReference type="ARBA" id="ARBA00022679"/>
    </source>
</evidence>
<dbReference type="Proteomes" id="UP001218362">
    <property type="component" value="Chromosome"/>
</dbReference>
<dbReference type="GO" id="GO:0004372">
    <property type="term" value="F:glycine hydroxymethyltransferase activity"/>
    <property type="evidence" value="ECO:0007669"/>
    <property type="project" value="UniProtKB-UniRule"/>
</dbReference>
<dbReference type="InterPro" id="IPR039429">
    <property type="entry name" value="SHMT-like_dom"/>
</dbReference>
<evidence type="ECO:0000256" key="4">
    <source>
        <dbReference type="ARBA" id="ARBA00011738"/>
    </source>
</evidence>
<sequence length="437" mass="47194">MSTAPADNASDALQHFWHDTLEQADPEIFSAIQQELGRQRHKIELIASENIVSPAVLEATGSVFTNKYAEGYPGRRYYGGCEYADIVENLAIERAKKLFGCQFANVQPNSGSQMNQAVFLALLNPGDTFMGLSLAAGGHLTHGSPVNMSGKWFNVVPYGVREEDQLLDMDEIARLAREHKPKLIIAGATAYPRHWDFAAFRAIADEVGAYLLVDMSHFSGLVAGGAHPHPFPHAHVVTTTTHKSLRGPRSGVILWNDEDLTKKFNMAVFPGLQGGPLMHVIAAKAVAFQEALRPEFRTYAARIVENAKALAASLAENGLRCVSGGTDNHLMLVDLTAAGVTGKAAEVGLDRASLTCNKNAIPFDPLPPTKTSGVRLGTPAGTTRGFGPAEFRVVGELIAQVIEGMRRNGDEGDAQVEAAVRRRVEELCEAFPVYPGR</sequence>
<evidence type="ECO:0000256" key="10">
    <source>
        <dbReference type="ARBA" id="ARBA00057572"/>
    </source>
</evidence>
<evidence type="ECO:0000256" key="3">
    <source>
        <dbReference type="ARBA" id="ARBA00006376"/>
    </source>
</evidence>
<evidence type="ECO:0000256" key="1">
    <source>
        <dbReference type="ARBA" id="ARBA00001933"/>
    </source>
</evidence>
<comment type="cofactor">
    <cofactor evidence="1 11 12">
        <name>pyridoxal 5'-phosphate</name>
        <dbReference type="ChEBI" id="CHEBI:597326"/>
    </cofactor>
</comment>
<evidence type="ECO:0000256" key="11">
    <source>
        <dbReference type="HAMAP-Rule" id="MF_00051"/>
    </source>
</evidence>
<organism evidence="14 15">
    <name type="scientific">Candidatus Andeanibacterium colombiense</name>
    <dbReference type="NCBI Taxonomy" id="3121345"/>
    <lineage>
        <taxon>Bacteria</taxon>
        <taxon>Pseudomonadati</taxon>
        <taxon>Pseudomonadota</taxon>
        <taxon>Alphaproteobacteria</taxon>
        <taxon>Sphingomonadales</taxon>
        <taxon>Sphingomonadaceae</taxon>
        <taxon>Candidatus Andeanibacterium</taxon>
    </lineage>
</organism>
<keyword evidence="8 11" id="KW-0663">Pyridoxal phosphate</keyword>
<dbReference type="GO" id="GO:0019264">
    <property type="term" value="P:glycine biosynthetic process from serine"/>
    <property type="evidence" value="ECO:0007669"/>
    <property type="project" value="UniProtKB-UniRule"/>
</dbReference>
<keyword evidence="5 11" id="KW-0963">Cytoplasm</keyword>
<comment type="pathway">
    <text evidence="11">One-carbon metabolism; tetrahydrofolate interconversion.</text>
</comment>
<dbReference type="GO" id="GO:0005829">
    <property type="term" value="C:cytosol"/>
    <property type="evidence" value="ECO:0007669"/>
    <property type="project" value="TreeGrafter"/>
</dbReference>
<comment type="similarity">
    <text evidence="3 11">Belongs to the SHMT family.</text>
</comment>
<dbReference type="Pfam" id="PF00464">
    <property type="entry name" value="SHMT"/>
    <property type="match status" value="1"/>
</dbReference>
<proteinExistence type="inferred from homology"/>
<dbReference type="EC" id="2.1.2.1" evidence="11"/>
<accession>A0AAJ5X621</accession>
<comment type="subcellular location">
    <subcellularLocation>
        <location evidence="2 11">Cytoplasm</location>
    </subcellularLocation>
</comment>
<dbReference type="InterPro" id="IPR015422">
    <property type="entry name" value="PyrdxlP-dep_Trfase_small"/>
</dbReference>
<dbReference type="AlphaFoldDB" id="A0AAJ5X621"/>
<dbReference type="InterPro" id="IPR015421">
    <property type="entry name" value="PyrdxlP-dep_Trfase_major"/>
</dbReference>
<dbReference type="InterPro" id="IPR019798">
    <property type="entry name" value="Ser_HO-MeTrfase_PLP_BS"/>
</dbReference>
<feature type="site" description="Plays an important role in substrate specificity" evidence="11">
    <location>
        <position position="242"/>
    </location>
</feature>
<dbReference type="HAMAP" id="MF_00051">
    <property type="entry name" value="SHMT"/>
    <property type="match status" value="1"/>
</dbReference>
<dbReference type="PIRSF" id="PIRSF000412">
    <property type="entry name" value="SHMT"/>
    <property type="match status" value="1"/>
</dbReference>
<comment type="catalytic activity">
    <reaction evidence="9">
        <text>(6R)-5,10-methylene-5,6,7,8-tetrahydrofolate + D-alanine + H2O = 2-methylserine + (6S)-5,6,7,8-tetrahydrofolate</text>
        <dbReference type="Rhea" id="RHEA:10064"/>
        <dbReference type="ChEBI" id="CHEBI:15377"/>
        <dbReference type="ChEBI" id="CHEBI:15636"/>
        <dbReference type="ChEBI" id="CHEBI:57416"/>
        <dbReference type="ChEBI" id="CHEBI:57453"/>
        <dbReference type="ChEBI" id="CHEBI:58275"/>
        <dbReference type="EC" id="2.1.2.7"/>
    </reaction>
</comment>
<dbReference type="Gene3D" id="3.40.640.10">
    <property type="entry name" value="Type I PLP-dependent aspartate aminotransferase-like (Major domain)"/>
    <property type="match status" value="1"/>
</dbReference>
<dbReference type="SUPFAM" id="SSF53383">
    <property type="entry name" value="PLP-dependent transferases"/>
    <property type="match status" value="1"/>
</dbReference>
<protein>
    <recommendedName>
        <fullName evidence="11">Serine hydroxymethyltransferase</fullName>
        <shortName evidence="11">SHMT</shortName>
        <shortName evidence="11">Serine methylase</shortName>
        <ecNumber evidence="11">2.1.2.1</ecNumber>
    </recommendedName>
</protein>
<comment type="function">
    <text evidence="11">Catalyzes the reversible interconversion of serine and glycine with tetrahydrofolate (THF) serving as the one-carbon carrier. This reaction serves as the major source of one-carbon groups required for the biosynthesis of purines, thymidylate, methionine, and other important biomolecules. Also exhibits THF-independent aldolase activity toward beta-hydroxyamino acids, producing glycine and aldehydes, via a retro-aldol mechanism.</text>
</comment>
<feature type="modified residue" description="N6-(pyridoxal phosphate)lysine" evidence="11 12">
    <location>
        <position position="243"/>
    </location>
</feature>
<feature type="binding site" evidence="11">
    <location>
        <begin position="138"/>
        <end position="140"/>
    </location>
    <ligand>
        <name>(6S)-5,6,7,8-tetrahydrofolate</name>
        <dbReference type="ChEBI" id="CHEBI:57453"/>
    </ligand>
</feature>
<keyword evidence="6 11" id="KW-0554">One-carbon metabolism</keyword>
<dbReference type="InterPro" id="IPR015424">
    <property type="entry name" value="PyrdxlP-dep_Trfase"/>
</dbReference>
<keyword evidence="7 11" id="KW-0808">Transferase</keyword>
<evidence type="ECO:0000256" key="6">
    <source>
        <dbReference type="ARBA" id="ARBA00022563"/>
    </source>
</evidence>
<dbReference type="NCBIfam" id="NF000586">
    <property type="entry name" value="PRK00011.1"/>
    <property type="match status" value="1"/>
</dbReference>
<dbReference type="FunFam" id="3.40.640.10:FF:000001">
    <property type="entry name" value="Serine hydroxymethyltransferase"/>
    <property type="match status" value="1"/>
</dbReference>
<feature type="domain" description="Serine hydroxymethyltransferase-like" evidence="13">
    <location>
        <begin position="21"/>
        <end position="398"/>
    </location>
</feature>
<dbReference type="PANTHER" id="PTHR11680:SF35">
    <property type="entry name" value="SERINE HYDROXYMETHYLTRANSFERASE 1"/>
    <property type="match status" value="1"/>
</dbReference>
<dbReference type="EMBL" id="CP119316">
    <property type="protein sequence ID" value="WEK47113.1"/>
    <property type="molecule type" value="Genomic_DNA"/>
</dbReference>
<evidence type="ECO:0000256" key="5">
    <source>
        <dbReference type="ARBA" id="ARBA00022490"/>
    </source>
</evidence>
<dbReference type="KEGG" id="acob:P0Y56_02170"/>
<dbReference type="Gene3D" id="3.90.1150.10">
    <property type="entry name" value="Aspartate Aminotransferase, domain 1"/>
    <property type="match status" value="1"/>
</dbReference>
<comment type="subunit">
    <text evidence="4 11">Homodimer.</text>
</comment>
<evidence type="ECO:0000256" key="2">
    <source>
        <dbReference type="ARBA" id="ARBA00004496"/>
    </source>
</evidence>
<evidence type="ECO:0000313" key="14">
    <source>
        <dbReference type="EMBL" id="WEK47113.1"/>
    </source>
</evidence>
<evidence type="ECO:0000256" key="12">
    <source>
        <dbReference type="PIRSR" id="PIRSR000412-50"/>
    </source>
</evidence>
<comment type="pathway">
    <text evidence="11">Amino-acid biosynthesis; glycine biosynthesis; glycine from L-serine: step 1/1.</text>
</comment>